<sequence>MSISVPLFIVVVTSIFASVPMPYTQTQLSSTFVIVLSSHVNAKYRRRNGSSDIDERYYYYPLSAWRADAPEKQGAIWVRSRVGILKLGFHRICRINRVVSPPSNSGCEPNSKVTFTAFISNMGKGFDQFSLSMAIHSTSVLAPTATRAYSQLTLSLNPDPLPRRKSTWASGCKCLFITSFLFLVLFLIVTFTTYIRGAHKSLKASHSWLYQNATWGEVRERGAVVRPVVDSEQGFDVLATMWMRNRHGEEAGVNETVVFSGKVFKGLKLSRMNVPTSIFKHKELSNYDLRASFVLIPTTPSLLDHLTNYSSCLPTSMFLPPRRSYPEAYERTMVEEAIDSFGLSIPLLEFANVHSRCADAVDVQPRESDGSDEDEDEDVELKAAPSHTHDTAPCRGHDEAIQVNRKAYNKLHKDLKSDAHESQPIIYEEYINLTWKLSYSGASPRNIILSGALSSSREYNMTDTEYNKAMAHHTAQSMREHSEILPCGLHGHQFEEKIHPRRVFFLEIVNIPATLLLALFASLHYVVLILSNGHGKNWSVLRLFWGFVTALPFHMALPLVMVKAVTREEVRWRGFIPLLWFAPATHRERASVRLDGQIGWRLKCLLQGVRGHGAREGVGEGGVGFRAWEGYEGWGGEFGMMISRRRMRCEIFNAVFNKIRLRLPIRWYPTLTLCSIFTAPFKASLASLTNFFSISCASTRPEEV</sequence>
<evidence type="ECO:0000256" key="3">
    <source>
        <dbReference type="SAM" id="SignalP"/>
    </source>
</evidence>
<protein>
    <submittedName>
        <fullName evidence="4">Predicted protein</fullName>
    </submittedName>
</protein>
<evidence type="ECO:0000256" key="2">
    <source>
        <dbReference type="SAM" id="Phobius"/>
    </source>
</evidence>
<reference evidence="4 5" key="1">
    <citation type="journal article" date="2008" name="Nature">
        <title>The genome of Laccaria bicolor provides insights into mycorrhizal symbiosis.</title>
        <authorList>
            <person name="Martin F."/>
            <person name="Aerts A."/>
            <person name="Ahren D."/>
            <person name="Brun A."/>
            <person name="Danchin E.G.J."/>
            <person name="Duchaussoy F."/>
            <person name="Gibon J."/>
            <person name="Kohler A."/>
            <person name="Lindquist E."/>
            <person name="Pereda V."/>
            <person name="Salamov A."/>
            <person name="Shapiro H.J."/>
            <person name="Wuyts J."/>
            <person name="Blaudez D."/>
            <person name="Buee M."/>
            <person name="Brokstein P."/>
            <person name="Canbaeck B."/>
            <person name="Cohen D."/>
            <person name="Courty P.E."/>
            <person name="Coutinho P.M."/>
            <person name="Delaruelle C."/>
            <person name="Detter J.C."/>
            <person name="Deveau A."/>
            <person name="DiFazio S."/>
            <person name="Duplessis S."/>
            <person name="Fraissinet-Tachet L."/>
            <person name="Lucic E."/>
            <person name="Frey-Klett P."/>
            <person name="Fourrey C."/>
            <person name="Feussner I."/>
            <person name="Gay G."/>
            <person name="Grimwood J."/>
            <person name="Hoegger P.J."/>
            <person name="Jain P."/>
            <person name="Kilaru S."/>
            <person name="Labbe J."/>
            <person name="Lin Y.C."/>
            <person name="Legue V."/>
            <person name="Le Tacon F."/>
            <person name="Marmeisse R."/>
            <person name="Melayah D."/>
            <person name="Montanini B."/>
            <person name="Muratet M."/>
            <person name="Nehls U."/>
            <person name="Niculita-Hirzel H."/>
            <person name="Oudot-Le Secq M.P."/>
            <person name="Peter M."/>
            <person name="Quesneville H."/>
            <person name="Rajashekar B."/>
            <person name="Reich M."/>
            <person name="Rouhier N."/>
            <person name="Schmutz J."/>
            <person name="Yin T."/>
            <person name="Chalot M."/>
            <person name="Henrissat B."/>
            <person name="Kuees U."/>
            <person name="Lucas S."/>
            <person name="Van de Peer Y."/>
            <person name="Podila G.K."/>
            <person name="Polle A."/>
            <person name="Pukkila P.J."/>
            <person name="Richardson P.M."/>
            <person name="Rouze P."/>
            <person name="Sanders I.R."/>
            <person name="Stajich J.E."/>
            <person name="Tunlid A."/>
            <person name="Tuskan G."/>
            <person name="Grigoriev I.V."/>
        </authorList>
    </citation>
    <scope>NUCLEOTIDE SEQUENCE [LARGE SCALE GENOMIC DNA]</scope>
    <source>
        <strain evidence="5">S238N-H82 / ATCC MYA-4686</strain>
    </source>
</reference>
<keyword evidence="2" id="KW-0812">Transmembrane</keyword>
<dbReference type="OrthoDB" id="2548253at2759"/>
<dbReference type="AlphaFoldDB" id="B0DSJ8"/>
<evidence type="ECO:0000313" key="4">
    <source>
        <dbReference type="EMBL" id="EDR02483.1"/>
    </source>
</evidence>
<dbReference type="HOGENOM" id="CLU_391837_0_0_1"/>
<dbReference type="Proteomes" id="UP000001194">
    <property type="component" value="Unassembled WGS sequence"/>
</dbReference>
<dbReference type="KEGG" id="lbc:LACBIDRAFT_332386"/>
<dbReference type="EMBL" id="DS547130">
    <property type="protein sequence ID" value="EDR02483.1"/>
    <property type="molecule type" value="Genomic_DNA"/>
</dbReference>
<feature type="transmembrane region" description="Helical" evidence="2">
    <location>
        <begin position="543"/>
        <end position="565"/>
    </location>
</feature>
<organism evidence="5">
    <name type="scientific">Laccaria bicolor (strain S238N-H82 / ATCC MYA-4686)</name>
    <name type="common">Bicoloured deceiver</name>
    <name type="synonym">Laccaria laccata var. bicolor</name>
    <dbReference type="NCBI Taxonomy" id="486041"/>
    <lineage>
        <taxon>Eukaryota</taxon>
        <taxon>Fungi</taxon>
        <taxon>Dikarya</taxon>
        <taxon>Basidiomycota</taxon>
        <taxon>Agaricomycotina</taxon>
        <taxon>Agaricomycetes</taxon>
        <taxon>Agaricomycetidae</taxon>
        <taxon>Agaricales</taxon>
        <taxon>Agaricineae</taxon>
        <taxon>Hydnangiaceae</taxon>
        <taxon>Laccaria</taxon>
    </lineage>
</organism>
<dbReference type="GeneID" id="6082457"/>
<feature type="compositionally biased region" description="Acidic residues" evidence="1">
    <location>
        <begin position="370"/>
        <end position="379"/>
    </location>
</feature>
<feature type="region of interest" description="Disordered" evidence="1">
    <location>
        <begin position="362"/>
        <end position="394"/>
    </location>
</feature>
<name>B0DSJ8_LACBS</name>
<dbReference type="RefSeq" id="XP_001886846.1">
    <property type="nucleotide sequence ID" value="XM_001886811.1"/>
</dbReference>
<keyword evidence="3" id="KW-0732">Signal</keyword>
<feature type="transmembrane region" description="Helical" evidence="2">
    <location>
        <begin position="175"/>
        <end position="195"/>
    </location>
</feature>
<accession>B0DSJ8</accession>
<dbReference type="InParanoid" id="B0DSJ8"/>
<keyword evidence="2" id="KW-0472">Membrane</keyword>
<feature type="chain" id="PRO_5002749441" evidence="3">
    <location>
        <begin position="18"/>
        <end position="704"/>
    </location>
</feature>
<feature type="transmembrane region" description="Helical" evidence="2">
    <location>
        <begin position="503"/>
        <end position="531"/>
    </location>
</feature>
<proteinExistence type="predicted"/>
<evidence type="ECO:0000313" key="5">
    <source>
        <dbReference type="Proteomes" id="UP000001194"/>
    </source>
</evidence>
<keyword evidence="5" id="KW-1185">Reference proteome</keyword>
<keyword evidence="2" id="KW-1133">Transmembrane helix</keyword>
<feature type="signal peptide" evidence="3">
    <location>
        <begin position="1"/>
        <end position="17"/>
    </location>
</feature>
<gene>
    <name evidence="4" type="ORF">LACBIDRAFT_332386</name>
</gene>
<evidence type="ECO:0000256" key="1">
    <source>
        <dbReference type="SAM" id="MobiDB-lite"/>
    </source>
</evidence>